<dbReference type="AlphaFoldDB" id="B0EQL4"/>
<sequence>MNVQEEKSFSIGIHLGLTHSSVAYYDIVKNEPILIKDEIGKEQIPSCISLSQLDNIGFAIVGNLAKYDINTKCLIYDNKRIIGRDESDVSYEDREHLPFKLKSRDNGSAYIECYNPLNQESEEFEPEEISGIILKYLYEIAQAKLGNHPISNVVVTVPVDFNDRQRNATLLACKLAGIKNVELANEPTAAVIEYKREYPNLLKNGDKVVVIDFGGTLDVSCCKIVNDNVIIESCGGNQNLGGNEFDKVMIDIIKKRIEEDIPGYYKQKRGMTQKEKIIFNKKIIRLRKESERIKIELSDKTDTELNLELLLSDDYDDEYNTELDLDLLSDGYDDKYYIDPTITRKEFEEECYKRGIYEEFINKIKQVTQKKGYKRGNVQLVILNGGTCKMPRIREEVAKLFDIQTFSDKKFNPLNAVAKGAACLAYLEQDECVGHEVIYDIVPTPIGIELEGGNFEILIKEGETLPTNIITKRYYTIYDNQTTIEFNIYKGFGKYVNSYEMEYITTLRIDGIPNGKAGEQTIDFTIKVNRNGMMELSASVVGSDVKGDLIVSIDLSKESDEITKLIKHFQTFY</sequence>
<dbReference type="PRINTS" id="PR00301">
    <property type="entry name" value="HEATSHOCK70"/>
</dbReference>
<evidence type="ECO:0000256" key="1">
    <source>
        <dbReference type="ARBA" id="ARBA00022741"/>
    </source>
</evidence>
<dbReference type="GO" id="GO:0005524">
    <property type="term" value="F:ATP binding"/>
    <property type="evidence" value="ECO:0007669"/>
    <property type="project" value="UniProtKB-KW"/>
</dbReference>
<organism evidence="5">
    <name type="scientific">Entamoeba dispar (strain ATCC PRA-260 / SAW760)</name>
    <dbReference type="NCBI Taxonomy" id="370354"/>
    <lineage>
        <taxon>Eukaryota</taxon>
        <taxon>Amoebozoa</taxon>
        <taxon>Evosea</taxon>
        <taxon>Archamoebae</taxon>
        <taxon>Mastigamoebida</taxon>
        <taxon>Entamoebidae</taxon>
        <taxon>Entamoeba</taxon>
    </lineage>
</organism>
<comment type="similarity">
    <text evidence="3">Belongs to the heat shock protein 70 family.</text>
</comment>
<dbReference type="PANTHER" id="PTHR19375">
    <property type="entry name" value="HEAT SHOCK PROTEIN 70KDA"/>
    <property type="match status" value="1"/>
</dbReference>
<dbReference type="InterPro" id="IPR029047">
    <property type="entry name" value="HSP70_peptide-bd_sf"/>
</dbReference>
<dbReference type="Gene3D" id="3.30.30.30">
    <property type="match status" value="1"/>
</dbReference>
<dbReference type="OrthoDB" id="2963168at2759"/>
<keyword evidence="4" id="KW-0346">Stress response</keyword>
<dbReference type="EC" id="1.3.1.74" evidence="4"/>
<reference evidence="5" key="1">
    <citation type="submission" date="2007-12" db="EMBL/GenBank/DDBJ databases">
        <title>Annotation of Entamoeba dispar SAW760.</title>
        <authorList>
            <person name="Lorenzi H."/>
            <person name="Inman J."/>
            <person name="Schobel S."/>
            <person name="Amedeo P."/>
            <person name="Caler E."/>
        </authorList>
    </citation>
    <scope>NUCLEOTIDE SEQUENCE [LARGE SCALE GENOMIC DNA]</scope>
    <source>
        <strain evidence="5">ATCC PRA-260 / SAW760</strain>
    </source>
</reference>
<dbReference type="GO" id="GO:0140662">
    <property type="term" value="F:ATP-dependent protein folding chaperone"/>
    <property type="evidence" value="ECO:0007669"/>
    <property type="project" value="InterPro"/>
</dbReference>
<dbReference type="GO" id="GO:0032440">
    <property type="term" value="F:2-alkenal reductase [NAD(P)H] activity"/>
    <property type="evidence" value="ECO:0007669"/>
    <property type="project" value="UniProtKB-EC"/>
</dbReference>
<dbReference type="OMA" id="PIAIRIY"/>
<dbReference type="Gene3D" id="3.90.640.10">
    <property type="entry name" value="Actin, Chain A, domain 4"/>
    <property type="match status" value="1"/>
</dbReference>
<dbReference type="InterPro" id="IPR043129">
    <property type="entry name" value="ATPase_NBD"/>
</dbReference>
<evidence type="ECO:0000256" key="3">
    <source>
        <dbReference type="RuleBase" id="RU003322"/>
    </source>
</evidence>
<evidence type="ECO:0000256" key="2">
    <source>
        <dbReference type="ARBA" id="ARBA00022840"/>
    </source>
</evidence>
<dbReference type="RefSeq" id="XP_001740403.1">
    <property type="nucleotide sequence ID" value="XM_001740351.1"/>
</dbReference>
<dbReference type="eggNOG" id="KOG0101">
    <property type="taxonomic scope" value="Eukaryota"/>
</dbReference>
<keyword evidence="4" id="KW-0560">Oxidoreductase</keyword>
<dbReference type="Gene3D" id="2.60.34.10">
    <property type="entry name" value="Substrate Binding Domain Of DNAk, Chain A, domain 1"/>
    <property type="match status" value="1"/>
</dbReference>
<dbReference type="GeneID" id="5885577"/>
<keyword evidence="2 3" id="KW-0067">ATP-binding</keyword>
<proteinExistence type="inferred from homology"/>
<dbReference type="Gene3D" id="3.30.420.40">
    <property type="match status" value="2"/>
</dbReference>
<dbReference type="EMBL" id="DS550388">
    <property type="protein sequence ID" value="EDR23177.1"/>
    <property type="molecule type" value="Genomic_DNA"/>
</dbReference>
<dbReference type="KEGG" id="edi:EDI_257610"/>
<dbReference type="SUPFAM" id="SSF100920">
    <property type="entry name" value="Heat shock protein 70kD (HSP70), peptide-binding domain"/>
    <property type="match status" value="1"/>
</dbReference>
<evidence type="ECO:0000313" key="4">
    <source>
        <dbReference type="EMBL" id="EDR23177.1"/>
    </source>
</evidence>
<name>B0EQL4_ENTDS</name>
<dbReference type="Proteomes" id="UP000008076">
    <property type="component" value="Unassembled WGS sequence"/>
</dbReference>
<keyword evidence="5" id="KW-1185">Reference proteome</keyword>
<accession>B0EQL4</accession>
<dbReference type="Pfam" id="PF00012">
    <property type="entry name" value="HSP70"/>
    <property type="match status" value="1"/>
</dbReference>
<dbReference type="VEuPathDB" id="AmoebaDB:EDI_257610"/>
<keyword evidence="1 3" id="KW-0547">Nucleotide-binding</keyword>
<dbReference type="FunFam" id="3.30.30.30:FF:000001">
    <property type="entry name" value="heat shock 70 kDa protein-like"/>
    <property type="match status" value="1"/>
</dbReference>
<dbReference type="SUPFAM" id="SSF53067">
    <property type="entry name" value="Actin-like ATPase domain"/>
    <property type="match status" value="2"/>
</dbReference>
<gene>
    <name evidence="4" type="ORF">EDI_257610</name>
</gene>
<dbReference type="InterPro" id="IPR013126">
    <property type="entry name" value="Hsp_70_fam"/>
</dbReference>
<protein>
    <submittedName>
        <fullName evidence="4">Heat shock protein 70kD, putative</fullName>
        <ecNumber evidence="4">1.3.1.74</ecNumber>
    </submittedName>
</protein>
<evidence type="ECO:0000313" key="5">
    <source>
        <dbReference type="Proteomes" id="UP000008076"/>
    </source>
</evidence>